<evidence type="ECO:0000256" key="8">
    <source>
        <dbReference type="ARBA" id="ARBA00051875"/>
    </source>
</evidence>
<protein>
    <recommendedName>
        <fullName evidence="10">dITP/XTP pyrophosphatase</fullName>
        <ecNumber evidence="10">3.6.1.66</ecNumber>
    </recommendedName>
    <alternativeName>
        <fullName evidence="10">Non-canonical purine NTP pyrophosphatase</fullName>
    </alternativeName>
    <alternativeName>
        <fullName evidence="10">Non-standard purine NTP pyrophosphatase</fullName>
    </alternativeName>
    <alternativeName>
        <fullName evidence="10">Nucleoside-triphosphate diphosphatase</fullName>
    </alternativeName>
    <alternativeName>
        <fullName evidence="10">Nucleoside-triphosphate pyrophosphatase</fullName>
        <shortName evidence="10">NTPase</shortName>
    </alternativeName>
</protein>
<evidence type="ECO:0000256" key="1">
    <source>
        <dbReference type="ARBA" id="ARBA00008023"/>
    </source>
</evidence>
<comment type="caution">
    <text evidence="12">The sequence shown here is derived from an EMBL/GenBank/DDBJ whole genome shotgun (WGS) entry which is preliminary data.</text>
</comment>
<dbReference type="Proteomes" id="UP000785783">
    <property type="component" value="Unassembled WGS sequence"/>
</dbReference>
<comment type="function">
    <text evidence="10">Pyrophosphatase that catalyzes the hydrolysis of nucleoside triphosphates to their monophosphate derivatives, with a high preference for the non-canonical purine nucleotides XTP (xanthosine triphosphate), dITP (deoxyinosine triphosphate) and ITP. Seems to function as a house-cleaning enzyme that removes non-canonical purine nucleotides from the nucleotide pool, thus preventing their incorporation into DNA/RNA and avoiding chromosomal lesions.</text>
</comment>
<dbReference type="PANTHER" id="PTHR11067">
    <property type="entry name" value="INOSINE TRIPHOSPHATE PYROPHOSPHATASE/HAM1 PROTEIN"/>
    <property type="match status" value="1"/>
</dbReference>
<feature type="binding site" evidence="10">
    <location>
        <begin position="191"/>
        <end position="192"/>
    </location>
    <ligand>
        <name>substrate</name>
    </ligand>
</feature>
<keyword evidence="4 10" id="KW-0547">Nucleotide-binding</keyword>
<dbReference type="Pfam" id="PF01725">
    <property type="entry name" value="Ham1p_like"/>
    <property type="match status" value="1"/>
</dbReference>
<feature type="binding site" evidence="10">
    <location>
        <position position="76"/>
    </location>
    <ligand>
        <name>substrate</name>
    </ligand>
</feature>
<comment type="catalytic activity">
    <reaction evidence="8 10">
        <text>dITP + H2O = dIMP + diphosphate + H(+)</text>
        <dbReference type="Rhea" id="RHEA:28342"/>
        <dbReference type="ChEBI" id="CHEBI:15377"/>
        <dbReference type="ChEBI" id="CHEBI:15378"/>
        <dbReference type="ChEBI" id="CHEBI:33019"/>
        <dbReference type="ChEBI" id="CHEBI:61194"/>
        <dbReference type="ChEBI" id="CHEBI:61382"/>
        <dbReference type="EC" id="3.6.1.66"/>
    </reaction>
</comment>
<evidence type="ECO:0000256" key="4">
    <source>
        <dbReference type="ARBA" id="ARBA00022741"/>
    </source>
</evidence>
<dbReference type="SUPFAM" id="SSF52972">
    <property type="entry name" value="ITPase-like"/>
    <property type="match status" value="1"/>
</dbReference>
<dbReference type="GO" id="GO:0000166">
    <property type="term" value="F:nucleotide binding"/>
    <property type="evidence" value="ECO:0007669"/>
    <property type="project" value="UniProtKB-KW"/>
</dbReference>
<feature type="binding site" evidence="10">
    <location>
        <begin position="14"/>
        <end position="19"/>
    </location>
    <ligand>
        <name>substrate</name>
    </ligand>
</feature>
<dbReference type="GO" id="GO:0035870">
    <property type="term" value="F:dITP diphosphatase activity"/>
    <property type="evidence" value="ECO:0007669"/>
    <property type="project" value="UniProtKB-UniRule"/>
</dbReference>
<dbReference type="EC" id="3.6.1.66" evidence="10"/>
<reference evidence="12" key="1">
    <citation type="submission" date="2020-10" db="EMBL/GenBank/DDBJ databases">
        <title>Microbiome of the Black Sea water column analyzed by genome centric metagenomics.</title>
        <authorList>
            <person name="Cabello-Yeves P.J."/>
            <person name="Callieri C."/>
            <person name="Picazo A."/>
            <person name="Mehrshad M."/>
            <person name="Haro-Moreno J.M."/>
            <person name="Roda-Garcia J."/>
            <person name="Dzembekova N."/>
            <person name="Slabakova V."/>
            <person name="Slabakova N."/>
            <person name="Moncheva S."/>
            <person name="Rodriguez-Valera F."/>
        </authorList>
    </citation>
    <scope>NUCLEOTIDE SEQUENCE</scope>
    <source>
        <strain evidence="12">BS307-5m-G5</strain>
    </source>
</reference>
<gene>
    <name evidence="12" type="primary">rdgB</name>
    <name evidence="12" type="ORF">ISQ19_05140</name>
</gene>
<dbReference type="EMBL" id="JADHOK010000066">
    <property type="protein sequence ID" value="MBL6762064.1"/>
    <property type="molecule type" value="Genomic_DNA"/>
</dbReference>
<dbReference type="InterPro" id="IPR002637">
    <property type="entry name" value="RdgB/HAM1"/>
</dbReference>
<comment type="catalytic activity">
    <reaction evidence="10">
        <text>ITP + H2O = IMP + diphosphate + H(+)</text>
        <dbReference type="Rhea" id="RHEA:29399"/>
        <dbReference type="ChEBI" id="CHEBI:15377"/>
        <dbReference type="ChEBI" id="CHEBI:15378"/>
        <dbReference type="ChEBI" id="CHEBI:33019"/>
        <dbReference type="ChEBI" id="CHEBI:58053"/>
        <dbReference type="ChEBI" id="CHEBI:61402"/>
        <dbReference type="EC" id="3.6.1.66"/>
    </reaction>
</comment>
<dbReference type="InterPro" id="IPR020922">
    <property type="entry name" value="dITP/XTP_pyrophosphatase"/>
</dbReference>
<dbReference type="AlphaFoldDB" id="A0A937HE07"/>
<evidence type="ECO:0000256" key="3">
    <source>
        <dbReference type="ARBA" id="ARBA00022723"/>
    </source>
</evidence>
<feature type="binding site" evidence="10">
    <location>
        <begin position="163"/>
        <end position="166"/>
    </location>
    <ligand>
        <name>substrate</name>
    </ligand>
</feature>
<dbReference type="GO" id="GO:0009117">
    <property type="term" value="P:nucleotide metabolic process"/>
    <property type="evidence" value="ECO:0007669"/>
    <property type="project" value="UniProtKB-KW"/>
</dbReference>
<keyword evidence="5 10" id="KW-0378">Hydrolase</keyword>
<dbReference type="GO" id="GO:0036222">
    <property type="term" value="F:XTP diphosphatase activity"/>
    <property type="evidence" value="ECO:0007669"/>
    <property type="project" value="UniProtKB-UniRule"/>
</dbReference>
<keyword evidence="3 10" id="KW-0479">Metal-binding</keyword>
<organism evidence="12 13">
    <name type="scientific">PS1 clade bacterium</name>
    <dbReference type="NCBI Taxonomy" id="2175152"/>
    <lineage>
        <taxon>Bacteria</taxon>
        <taxon>Pseudomonadati</taxon>
        <taxon>Pseudomonadota</taxon>
        <taxon>Alphaproteobacteria</taxon>
        <taxon>PS1 clade</taxon>
    </lineage>
</organism>
<keyword evidence="7 10" id="KW-0546">Nucleotide metabolism</keyword>
<evidence type="ECO:0000313" key="13">
    <source>
        <dbReference type="Proteomes" id="UP000785783"/>
    </source>
</evidence>
<dbReference type="HAMAP" id="MF_01405">
    <property type="entry name" value="Non_canon_purine_NTPase"/>
    <property type="match status" value="1"/>
</dbReference>
<evidence type="ECO:0000256" key="2">
    <source>
        <dbReference type="ARBA" id="ARBA00011738"/>
    </source>
</evidence>
<dbReference type="InterPro" id="IPR029001">
    <property type="entry name" value="ITPase-like_fam"/>
</dbReference>
<comment type="catalytic activity">
    <reaction evidence="9 10">
        <text>XTP + H2O = XMP + diphosphate + H(+)</text>
        <dbReference type="Rhea" id="RHEA:28610"/>
        <dbReference type="ChEBI" id="CHEBI:15377"/>
        <dbReference type="ChEBI" id="CHEBI:15378"/>
        <dbReference type="ChEBI" id="CHEBI:33019"/>
        <dbReference type="ChEBI" id="CHEBI:57464"/>
        <dbReference type="ChEBI" id="CHEBI:61314"/>
        <dbReference type="EC" id="3.6.1.66"/>
    </reaction>
</comment>
<sequence length="209" mass="22193">MARAFAEPKLIVASHNKGKLVEIAELLTRFNVETVGADALGLPEPAETGDTFISNAELKALAAATVAGLPALADDSGLAVDALDGAPGIYSARWAETAGGRDFDFAMHKIEMALNNVQGQKPAKRTARFICALSLAWPDGHVESFEGKVEGTLVWPMRGKNGFGYDPIFLPLGGDMTFGEMQPDAKHAISHRADAFEQLVAACFAEHIA</sequence>
<proteinExistence type="inferred from homology"/>
<evidence type="ECO:0000256" key="6">
    <source>
        <dbReference type="ARBA" id="ARBA00022842"/>
    </source>
</evidence>
<accession>A0A937HE07</accession>
<keyword evidence="6 10" id="KW-0460">Magnesium</keyword>
<dbReference type="GO" id="GO:0046872">
    <property type="term" value="F:metal ion binding"/>
    <property type="evidence" value="ECO:0007669"/>
    <property type="project" value="UniProtKB-KW"/>
</dbReference>
<name>A0A937HE07_9PROT</name>
<feature type="active site" description="Proton acceptor" evidence="10">
    <location>
        <position position="75"/>
    </location>
</feature>
<evidence type="ECO:0000256" key="7">
    <source>
        <dbReference type="ARBA" id="ARBA00023080"/>
    </source>
</evidence>
<evidence type="ECO:0000256" key="9">
    <source>
        <dbReference type="ARBA" id="ARBA00052017"/>
    </source>
</evidence>
<evidence type="ECO:0000256" key="5">
    <source>
        <dbReference type="ARBA" id="ARBA00022801"/>
    </source>
</evidence>
<dbReference type="GO" id="GO:0005829">
    <property type="term" value="C:cytosol"/>
    <property type="evidence" value="ECO:0007669"/>
    <property type="project" value="TreeGrafter"/>
</dbReference>
<dbReference type="NCBIfam" id="TIGR00042">
    <property type="entry name" value="RdgB/HAM1 family non-canonical purine NTP pyrophosphatase"/>
    <property type="match status" value="1"/>
</dbReference>
<evidence type="ECO:0000256" key="10">
    <source>
        <dbReference type="HAMAP-Rule" id="MF_01405"/>
    </source>
</evidence>
<dbReference type="GO" id="GO:0009146">
    <property type="term" value="P:purine nucleoside triphosphate catabolic process"/>
    <property type="evidence" value="ECO:0007669"/>
    <property type="project" value="UniProtKB-UniRule"/>
</dbReference>
<dbReference type="FunFam" id="3.90.950.10:FF:000001">
    <property type="entry name" value="dITP/XTP pyrophosphatase"/>
    <property type="match status" value="1"/>
</dbReference>
<comment type="caution">
    <text evidence="10">Lacks conserved residue(s) required for the propagation of feature annotation.</text>
</comment>
<comment type="similarity">
    <text evidence="1 10 11">Belongs to the HAM1 NTPase family.</text>
</comment>
<evidence type="ECO:0000256" key="11">
    <source>
        <dbReference type="RuleBase" id="RU003781"/>
    </source>
</evidence>
<dbReference type="GO" id="GO:0036220">
    <property type="term" value="F:ITP diphosphatase activity"/>
    <property type="evidence" value="ECO:0007669"/>
    <property type="project" value="UniProtKB-UniRule"/>
</dbReference>
<dbReference type="CDD" id="cd00515">
    <property type="entry name" value="HAM1"/>
    <property type="match status" value="1"/>
</dbReference>
<dbReference type="PANTHER" id="PTHR11067:SF9">
    <property type="entry name" value="INOSINE TRIPHOSPHATE PYROPHOSPHATASE"/>
    <property type="match status" value="1"/>
</dbReference>
<evidence type="ECO:0000313" key="12">
    <source>
        <dbReference type="EMBL" id="MBL6762064.1"/>
    </source>
</evidence>
<dbReference type="Gene3D" id="3.90.950.10">
    <property type="match status" value="1"/>
</dbReference>
<feature type="binding site" evidence="10">
    <location>
        <position position="75"/>
    </location>
    <ligand>
        <name>Mg(2+)</name>
        <dbReference type="ChEBI" id="CHEBI:18420"/>
    </ligand>
</feature>
<comment type="cofactor">
    <cofactor evidence="10">
        <name>Mg(2+)</name>
        <dbReference type="ChEBI" id="CHEBI:18420"/>
    </cofactor>
    <text evidence="10">Binds 1 Mg(2+) ion per subunit.</text>
</comment>
<comment type="subunit">
    <text evidence="2 10">Homodimer.</text>
</comment>
<feature type="binding site" evidence="10">
    <location>
        <position position="186"/>
    </location>
    <ligand>
        <name>substrate</name>
    </ligand>
</feature>
<dbReference type="GO" id="GO:0017111">
    <property type="term" value="F:ribonucleoside triphosphate phosphatase activity"/>
    <property type="evidence" value="ECO:0007669"/>
    <property type="project" value="InterPro"/>
</dbReference>